<sequence length="157" mass="17343">MNDTSNIEVNENRMTDSSQGSAMMNMMGTSGGMNMMANMNGTDMMNTMSNMVDLMDHLFSEAAKTLGMTTEQLQTELQDGKSLKAISEERGIVKDELATKLEDVIRQDLDKLKKEGILTTEEQEKMLLYMSENIGAMLDSKGMFACSGFNETNGSSF</sequence>
<reference evidence="2 3" key="1">
    <citation type="submission" date="2015-06" db="EMBL/GenBank/DDBJ databases">
        <title>Genome sequencing project of Bacillus galactosidilyticus PL133.</title>
        <authorList>
            <person name="Gaiero J."/>
            <person name="Nicol R."/>
            <person name="Habash M."/>
        </authorList>
    </citation>
    <scope>NUCLEOTIDE SEQUENCE [LARGE SCALE GENOMIC DNA]</scope>
    <source>
        <strain evidence="2 3">PL133</strain>
    </source>
</reference>
<proteinExistence type="predicted"/>
<feature type="region of interest" description="Disordered" evidence="1">
    <location>
        <begin position="1"/>
        <end position="21"/>
    </location>
</feature>
<dbReference type="EMBL" id="LGPB01000077">
    <property type="protein sequence ID" value="KRG13409.1"/>
    <property type="molecule type" value="Genomic_DNA"/>
</dbReference>
<protein>
    <submittedName>
        <fullName evidence="2">Uncharacterized protein</fullName>
    </submittedName>
</protein>
<organism evidence="2 3">
    <name type="scientific">Lederbergia galactosidilytica</name>
    <dbReference type="NCBI Taxonomy" id="217031"/>
    <lineage>
        <taxon>Bacteria</taxon>
        <taxon>Bacillati</taxon>
        <taxon>Bacillota</taxon>
        <taxon>Bacilli</taxon>
        <taxon>Bacillales</taxon>
        <taxon>Bacillaceae</taxon>
        <taxon>Lederbergia</taxon>
    </lineage>
</organism>
<name>A0A0Q9YAL8_9BACI</name>
<evidence type="ECO:0000313" key="2">
    <source>
        <dbReference type="EMBL" id="KRG13409.1"/>
    </source>
</evidence>
<dbReference type="Proteomes" id="UP000053881">
    <property type="component" value="Unassembled WGS sequence"/>
</dbReference>
<accession>A0A0Q9YAL8</accession>
<comment type="caution">
    <text evidence="2">The sequence shown here is derived from an EMBL/GenBank/DDBJ whole genome shotgun (WGS) entry which is preliminary data.</text>
</comment>
<evidence type="ECO:0000256" key="1">
    <source>
        <dbReference type="SAM" id="MobiDB-lite"/>
    </source>
</evidence>
<evidence type="ECO:0000313" key="3">
    <source>
        <dbReference type="Proteomes" id="UP000053881"/>
    </source>
</evidence>
<dbReference type="AlphaFoldDB" id="A0A0Q9YAL8"/>
<gene>
    <name evidence="2" type="ORF">ACA29_08680</name>
</gene>